<reference evidence="2" key="1">
    <citation type="submission" date="2016-10" db="EMBL/GenBank/DDBJ databases">
        <authorList>
            <person name="Varghese N."/>
            <person name="Submissions S."/>
        </authorList>
    </citation>
    <scope>NUCLEOTIDE SEQUENCE [LARGE SCALE GENOMIC DNA]</scope>
    <source>
        <strain evidence="2">DSM 17071</strain>
    </source>
</reference>
<evidence type="ECO:0000313" key="2">
    <source>
        <dbReference type="Proteomes" id="UP000198869"/>
    </source>
</evidence>
<protein>
    <submittedName>
        <fullName evidence="1">RHS repeat-associated core domain-containing protein</fullName>
    </submittedName>
</protein>
<dbReference type="InterPro" id="IPR050708">
    <property type="entry name" value="T6SS_VgrG/RHS"/>
</dbReference>
<dbReference type="RefSeq" id="WP_228400795.1">
    <property type="nucleotide sequence ID" value="NZ_FNDW01000017.1"/>
</dbReference>
<organism evidence="1 2">
    <name type="scientific">Chryseobacterium taeanense</name>
    <dbReference type="NCBI Taxonomy" id="311334"/>
    <lineage>
        <taxon>Bacteria</taxon>
        <taxon>Pseudomonadati</taxon>
        <taxon>Bacteroidota</taxon>
        <taxon>Flavobacteriia</taxon>
        <taxon>Flavobacteriales</taxon>
        <taxon>Weeksellaceae</taxon>
        <taxon>Chryseobacterium group</taxon>
        <taxon>Chryseobacterium</taxon>
    </lineage>
</organism>
<proteinExistence type="predicted"/>
<dbReference type="Proteomes" id="UP000198869">
    <property type="component" value="Unassembled WGS sequence"/>
</dbReference>
<gene>
    <name evidence="1" type="ORF">SAMN05421846_1176</name>
</gene>
<dbReference type="EMBL" id="FNDW01000017">
    <property type="protein sequence ID" value="SDI87442.1"/>
    <property type="molecule type" value="Genomic_DNA"/>
</dbReference>
<name>A0A1G8P4T8_9FLAO</name>
<dbReference type="AlphaFoldDB" id="A0A1G8P4T8"/>
<dbReference type="PANTHER" id="PTHR32305">
    <property type="match status" value="1"/>
</dbReference>
<dbReference type="NCBIfam" id="TIGR03696">
    <property type="entry name" value="Rhs_assc_core"/>
    <property type="match status" value="1"/>
</dbReference>
<evidence type="ECO:0000313" key="1">
    <source>
        <dbReference type="EMBL" id="SDI87442.1"/>
    </source>
</evidence>
<dbReference type="InterPro" id="IPR022385">
    <property type="entry name" value="Rhs_assc_core"/>
</dbReference>
<accession>A0A1G8P4T8</accession>
<dbReference type="Gene3D" id="2.180.10.10">
    <property type="entry name" value="RHS repeat-associated core"/>
    <property type="match status" value="1"/>
</dbReference>
<dbReference type="PANTHER" id="PTHR32305:SF15">
    <property type="entry name" value="PROTEIN RHSA-RELATED"/>
    <property type="match status" value="1"/>
</dbReference>
<sequence length="563" mass="62692">MTGTVPNGTKRRYSYQYDGLNRLLRGVYSQPGSSVSANDYFSEILSYDLNGNISTLKRFSAPSSGTTAEKIDDLIYNYTGNRLDKITLPVGVVNNPSGYNALQNNMEYDFNGNLKIHLDKGISGITYNYLNLPSLISITNGSQKVTSKVNYLYRADGTKIRKLSTNLVTSVTTDYLDGFQYLKSDTFFGCLDCPPPAAELQFVPTSEGYFDFVKNKYIYNYVDHLGNTRLSYFNNGSSVEVLEENNYYPFGLKHEGYNALAGNSAYQYKYQGQELQTETGWYSFKWRNYMPDLGRFFNVDPLAEKYPYNSTYAFQENKLGMGVELEGLELLKIHTGFFAIHGNAMKVKRAPASQRDSNGHPTFTAGDIGLTTSGYNPNGARITTGSTGLRLDSYKYDGPVPDAVQMQNTRDKISTKVRQSFKTTKTGAEMWNIKQYRADQASSASSGIKEIVKLVKLGMSIPDAIKSTNDYVQATKDINAITDQAVNMDKAISLVNSSGIEMNQQTKNDVINYIFDGTLPNPDAGLMPNSLIIQNGTEIMKTNGIPIQSLDEQLTTKSRKIPQ</sequence>
<keyword evidence="2" id="KW-1185">Reference proteome</keyword>
<dbReference type="STRING" id="311334.SAMN05421846_1176"/>